<evidence type="ECO:0000256" key="1">
    <source>
        <dbReference type="SAM" id="MobiDB-lite"/>
    </source>
</evidence>
<reference evidence="2 3" key="1">
    <citation type="submission" date="2024-10" db="EMBL/GenBank/DDBJ databases">
        <title>Updated reference genomes for cyclostephanoid diatoms.</title>
        <authorList>
            <person name="Roberts W.R."/>
            <person name="Alverson A.J."/>
        </authorList>
    </citation>
    <scope>NUCLEOTIDE SEQUENCE [LARGE SCALE GENOMIC DNA]</scope>
    <source>
        <strain evidence="2 3">AJA276-08</strain>
    </source>
</reference>
<organism evidence="2 3">
    <name type="scientific">Stephanodiscus triporus</name>
    <dbReference type="NCBI Taxonomy" id="2934178"/>
    <lineage>
        <taxon>Eukaryota</taxon>
        <taxon>Sar</taxon>
        <taxon>Stramenopiles</taxon>
        <taxon>Ochrophyta</taxon>
        <taxon>Bacillariophyta</taxon>
        <taxon>Coscinodiscophyceae</taxon>
        <taxon>Thalassiosirophycidae</taxon>
        <taxon>Stephanodiscales</taxon>
        <taxon>Stephanodiscaceae</taxon>
        <taxon>Stephanodiscus</taxon>
    </lineage>
</organism>
<proteinExistence type="predicted"/>
<accession>A0ABD3N788</accession>
<gene>
    <name evidence="2" type="ORF">ACHAW5_008345</name>
</gene>
<evidence type="ECO:0000313" key="2">
    <source>
        <dbReference type="EMBL" id="KAL3771895.1"/>
    </source>
</evidence>
<dbReference type="Proteomes" id="UP001530315">
    <property type="component" value="Unassembled WGS sequence"/>
</dbReference>
<feature type="region of interest" description="Disordered" evidence="1">
    <location>
        <begin position="1"/>
        <end position="20"/>
    </location>
</feature>
<keyword evidence="3" id="KW-1185">Reference proteome</keyword>
<dbReference type="EMBL" id="JALLAZ020001593">
    <property type="protein sequence ID" value="KAL3771895.1"/>
    <property type="molecule type" value="Genomic_DNA"/>
</dbReference>
<name>A0ABD3N788_9STRA</name>
<evidence type="ECO:0000313" key="3">
    <source>
        <dbReference type="Proteomes" id="UP001530315"/>
    </source>
</evidence>
<sequence length="171" mass="18160">MEGDESRLGGGGNTGTSVPDRLVRDGELAQVHAHHLWLHLHPAEHLPVVNSHDRPDHLWNYDHVAEVGLDAAGLLARLGLLLRLAEALDEGHGLALQPAGHAPAGAGGDEVHQLVVGQVEEGVELDAAEGEFLESALLAKLGYLCFVHDCGLNISRHWGWGGEGGIDDNVE</sequence>
<protein>
    <submittedName>
        <fullName evidence="2">Uncharacterized protein</fullName>
    </submittedName>
</protein>
<dbReference type="AlphaFoldDB" id="A0ABD3N788"/>
<comment type="caution">
    <text evidence="2">The sequence shown here is derived from an EMBL/GenBank/DDBJ whole genome shotgun (WGS) entry which is preliminary data.</text>
</comment>